<dbReference type="Proteomes" id="UP000011680">
    <property type="component" value="Unassembled WGS sequence"/>
</dbReference>
<accession>M0NBD6</accession>
<dbReference type="OrthoDB" id="198848at2157"/>
<keyword evidence="2" id="KW-1185">Reference proteome</keyword>
<dbReference type="NCBIfam" id="NF041731">
    <property type="entry name" value="transpos_ISH6"/>
    <property type="match status" value="1"/>
</dbReference>
<organism evidence="1 2">
    <name type="scientific">Halococcus thailandensis JCM 13552</name>
    <dbReference type="NCBI Taxonomy" id="1227457"/>
    <lineage>
        <taxon>Archaea</taxon>
        <taxon>Methanobacteriati</taxon>
        <taxon>Methanobacteriota</taxon>
        <taxon>Stenosarchaea group</taxon>
        <taxon>Halobacteria</taxon>
        <taxon>Halobacteriales</taxon>
        <taxon>Halococcaceae</taxon>
        <taxon>Halococcus</taxon>
    </lineage>
</organism>
<name>M0NBD6_9EURY</name>
<dbReference type="RefSeq" id="WP_007738641.1">
    <property type="nucleotide sequence ID" value="NZ_AOMF01000123.1"/>
</dbReference>
<dbReference type="EMBL" id="AOMF01000123">
    <property type="protein sequence ID" value="EMA54878.1"/>
    <property type="molecule type" value="Genomic_DNA"/>
</dbReference>
<comment type="caution">
    <text evidence="1">The sequence shown here is derived from an EMBL/GenBank/DDBJ whole genome shotgun (WGS) entry which is preliminary data.</text>
</comment>
<protein>
    <submittedName>
        <fullName evidence="1">Transposase (ISH6)</fullName>
    </submittedName>
</protein>
<evidence type="ECO:0000313" key="1">
    <source>
        <dbReference type="EMBL" id="EMA54878.1"/>
    </source>
</evidence>
<sequence length="444" mass="50281">MHAEINVRFEFSIDDDKTVPLAALGEELTEQNIEATVLEQLVASLDEQLVEALCGEKHARGNGDERFQRRGTKQRSAVTTAGEHDLDLHYVKDTSADPDEDAYFRPIEDVISFDGQKQYQQDISFQSVDLATDLSYRDTADHGDGILSMPSRSTINRRVKEYGSKLGDFLHDQIDGMNADTILADGTKCHSQDDATAYNDVHVTLSQDEDDATTLLDVSVDDTWEDTATALDEIETVTDDARVVSDAEEGLTEAFTTEERLHQLDLVHVPRTTSYMLWQDGAFSLDERKQIVSEVANDLFHLKNSVEKHRPNEEWAAIRARIATTTQRIRHLAWQLDQLSSPKTASYLRTWLPSMTLFAEEAVDGFEVPWTSNPVERAMGEVSKRCKNQWMRWTAAGLEAMLQLRLVDYANPEQYQAFKHELLQRSTKTSIRCEFSVEATRGEL</sequence>
<evidence type="ECO:0000313" key="2">
    <source>
        <dbReference type="Proteomes" id="UP000011680"/>
    </source>
</evidence>
<proteinExistence type="predicted"/>
<dbReference type="eggNOG" id="arCOG04499">
    <property type="taxonomic scope" value="Archaea"/>
</dbReference>
<gene>
    <name evidence="1" type="ORF">C451_05905</name>
</gene>
<reference evidence="1 2" key="1">
    <citation type="journal article" date="2014" name="PLoS Genet.">
        <title>Phylogenetically driven sequencing of extremely halophilic archaea reveals strategies for static and dynamic osmo-response.</title>
        <authorList>
            <person name="Becker E.A."/>
            <person name="Seitzer P.M."/>
            <person name="Tritt A."/>
            <person name="Larsen D."/>
            <person name="Krusor M."/>
            <person name="Yao A.I."/>
            <person name="Wu D."/>
            <person name="Madern D."/>
            <person name="Eisen J.A."/>
            <person name="Darling A.E."/>
            <person name="Facciotti M.T."/>
        </authorList>
    </citation>
    <scope>NUCLEOTIDE SEQUENCE [LARGE SCALE GENOMIC DNA]</scope>
    <source>
        <strain evidence="1 2">JCM 13552</strain>
    </source>
</reference>
<dbReference type="PATRIC" id="fig|1227457.3.peg.1043"/>
<dbReference type="AlphaFoldDB" id="M0NBD6"/>